<protein>
    <submittedName>
        <fullName evidence="2">Uncharacterized protein</fullName>
    </submittedName>
</protein>
<reference evidence="2 3" key="1">
    <citation type="journal article" date="2019" name="Commun. Biol.">
        <title>The bagworm genome reveals a unique fibroin gene that provides high tensile strength.</title>
        <authorList>
            <person name="Kono N."/>
            <person name="Nakamura H."/>
            <person name="Ohtoshi R."/>
            <person name="Tomita M."/>
            <person name="Numata K."/>
            <person name="Arakawa K."/>
        </authorList>
    </citation>
    <scope>NUCLEOTIDE SEQUENCE [LARGE SCALE GENOMIC DNA]</scope>
</reference>
<name>A0A4C1VZG8_EUMVA</name>
<sequence>MTPGVLSGRSVEIYSESAHARPTYENLAYCDHTNLIEKRKTANENERLKLSIGRYVLPAVRQALIIKTCTSHSTEEPQHRRKKENNSYTRSSDHDAPDLLQNIQGAERDWRGSGPINEGGG</sequence>
<dbReference type="AlphaFoldDB" id="A0A4C1VZG8"/>
<gene>
    <name evidence="2" type="ORF">EVAR_29683_1</name>
</gene>
<proteinExistence type="predicted"/>
<accession>A0A4C1VZG8</accession>
<evidence type="ECO:0000313" key="3">
    <source>
        <dbReference type="Proteomes" id="UP000299102"/>
    </source>
</evidence>
<comment type="caution">
    <text evidence="2">The sequence shown here is derived from an EMBL/GenBank/DDBJ whole genome shotgun (WGS) entry which is preliminary data.</text>
</comment>
<dbReference type="EMBL" id="BGZK01000441">
    <property type="protein sequence ID" value="GBP43702.1"/>
    <property type="molecule type" value="Genomic_DNA"/>
</dbReference>
<evidence type="ECO:0000256" key="1">
    <source>
        <dbReference type="SAM" id="MobiDB-lite"/>
    </source>
</evidence>
<organism evidence="2 3">
    <name type="scientific">Eumeta variegata</name>
    <name type="common">Bagworm moth</name>
    <name type="synonym">Eumeta japonica</name>
    <dbReference type="NCBI Taxonomy" id="151549"/>
    <lineage>
        <taxon>Eukaryota</taxon>
        <taxon>Metazoa</taxon>
        <taxon>Ecdysozoa</taxon>
        <taxon>Arthropoda</taxon>
        <taxon>Hexapoda</taxon>
        <taxon>Insecta</taxon>
        <taxon>Pterygota</taxon>
        <taxon>Neoptera</taxon>
        <taxon>Endopterygota</taxon>
        <taxon>Lepidoptera</taxon>
        <taxon>Glossata</taxon>
        <taxon>Ditrysia</taxon>
        <taxon>Tineoidea</taxon>
        <taxon>Psychidae</taxon>
        <taxon>Oiketicinae</taxon>
        <taxon>Eumeta</taxon>
    </lineage>
</organism>
<evidence type="ECO:0000313" key="2">
    <source>
        <dbReference type="EMBL" id="GBP43702.1"/>
    </source>
</evidence>
<dbReference type="Proteomes" id="UP000299102">
    <property type="component" value="Unassembled WGS sequence"/>
</dbReference>
<feature type="region of interest" description="Disordered" evidence="1">
    <location>
        <begin position="71"/>
        <end position="121"/>
    </location>
</feature>
<keyword evidence="3" id="KW-1185">Reference proteome</keyword>